<feature type="region of interest" description="Disordered" evidence="7">
    <location>
        <begin position="764"/>
        <end position="783"/>
    </location>
</feature>
<organism evidence="9">
    <name type="scientific">Spumella elongata</name>
    <dbReference type="NCBI Taxonomy" id="89044"/>
    <lineage>
        <taxon>Eukaryota</taxon>
        <taxon>Sar</taxon>
        <taxon>Stramenopiles</taxon>
        <taxon>Ochrophyta</taxon>
        <taxon>Chrysophyceae</taxon>
        <taxon>Chromulinales</taxon>
        <taxon>Chromulinaceae</taxon>
        <taxon>Spumella</taxon>
    </lineage>
</organism>
<dbReference type="SMART" id="SM00755">
    <property type="entry name" value="Grip"/>
    <property type="match status" value="1"/>
</dbReference>
<dbReference type="EMBL" id="HBIC01041717">
    <property type="protein sequence ID" value="CAE0292529.1"/>
    <property type="molecule type" value="Transcribed_RNA"/>
</dbReference>
<feature type="coiled-coil region" evidence="6">
    <location>
        <begin position="593"/>
        <end position="627"/>
    </location>
</feature>
<proteinExistence type="predicted"/>
<dbReference type="InterPro" id="IPR051952">
    <property type="entry name" value="Golgi-autophagy_related"/>
</dbReference>
<evidence type="ECO:0000256" key="6">
    <source>
        <dbReference type="SAM" id="Coils"/>
    </source>
</evidence>
<dbReference type="Pfam" id="PF01465">
    <property type="entry name" value="GRIP"/>
    <property type="match status" value="1"/>
</dbReference>
<feature type="compositionally biased region" description="Polar residues" evidence="7">
    <location>
        <begin position="822"/>
        <end position="853"/>
    </location>
</feature>
<feature type="region of interest" description="Disordered" evidence="7">
    <location>
        <begin position="145"/>
        <end position="164"/>
    </location>
</feature>
<keyword evidence="4 6" id="KW-0175">Coiled coil</keyword>
<feature type="domain" description="GRIP" evidence="8">
    <location>
        <begin position="628"/>
        <end position="679"/>
    </location>
</feature>
<feature type="region of interest" description="Disordered" evidence="7">
    <location>
        <begin position="789"/>
        <end position="908"/>
    </location>
</feature>
<dbReference type="Gene3D" id="1.10.220.60">
    <property type="entry name" value="GRIP domain"/>
    <property type="match status" value="1"/>
</dbReference>
<dbReference type="GO" id="GO:0005794">
    <property type="term" value="C:Golgi apparatus"/>
    <property type="evidence" value="ECO:0007669"/>
    <property type="project" value="TreeGrafter"/>
</dbReference>
<evidence type="ECO:0000256" key="3">
    <source>
        <dbReference type="ARBA" id="ARBA00022490"/>
    </source>
</evidence>
<feature type="compositionally biased region" description="Polar residues" evidence="7">
    <location>
        <begin position="145"/>
        <end position="155"/>
    </location>
</feature>
<gene>
    <name evidence="9" type="ORF">SELO1098_LOCUS21375</name>
</gene>
<accession>A0A7S3HE93</accession>
<comment type="subcellular location">
    <subcellularLocation>
        <location evidence="2">Cytoplasm</location>
    </subcellularLocation>
    <subcellularLocation>
        <location evidence="1">Endomembrane system</location>
        <topology evidence="1">Peripheral membrane protein</topology>
    </subcellularLocation>
</comment>
<evidence type="ECO:0000256" key="4">
    <source>
        <dbReference type="ARBA" id="ARBA00023054"/>
    </source>
</evidence>
<sequence length="958" mass="105761">MNNLFAGLSALAPGALNASSETPQDIPPAELMNLCMKMNKRMQAMEAKGRDLVKKRTMVLMERQKLLDMMKTVMPIPILPKDDSDLDFVAIEAAWAQFDVQRRTQVSDLEEKVAEKEQLMQKSLHAMEEQYKQIIADLRISQAKLSSSETSTPGDVSTGDEANELQRSEQLAELEAAQKRSIDAVIEAEKEKMLAQTAFNELQKRALKADTENERLKGVESYLKTQITTLEGVISAKNAEIENIQKEMETNKTNFEEKIVYLQMQLTSTKDQATSKDKESVNHKAVTDKLHAQIASLQRSIEEKDLSYNSNKDMIQALQSRLIEMEPELVANREKIAQHERHATAQAMLKAEQTALINSLRNDLKNNLDESEGARRRVKELEEFKVKAEGQLLKLNTLTEQVQEYKSVIEEKDSLITRIRNEMQVAERNHAMRTAMLATCEAQLETHAADLQAKDNTIAETIERVTSLQSSLAASESRLAERVAEFNAQVSALEERVQNVEKDRDVALSTLEKIHEEALDALKRDHAKKSAMARTLLSEREEEVRVLSTKNQELLEEINSGAPTERKIFELATSQAKRENMHGKHNDTREIAFNQLQAKLANKDLELAKAQQNLALLQNEVVELRRFSKRDGINMDYLKNIVIQYMTFPAQSSEKLSLVPVLATLLQFTPKELSSVQRCAVLEPVQTSLWSSIGLGGGSSVLSSKVPKEVKRPTVPIPAVSAPVVAASSASSHGNSSHKMSSSTLTAAALAQLSNSSKNTYLTSSAGAVDKPQSGNNSKKIENDNAASEYQPPVLSPSSFPASPLSPSTSNSDVEGTYVPPSLQSLQYPAQASPSAPNKTGNNPPQNGASIAPSSLMVEISPEEASQNQAGEPLSRRAGHRLGSNYKKSAHSIHRMTSANRSASMNSEMEFQQKLKSIGSDILSVSYDASYDDADVDATYVEVEDGIEEDDNEDGASV</sequence>
<evidence type="ECO:0000256" key="7">
    <source>
        <dbReference type="SAM" id="MobiDB-lite"/>
    </source>
</evidence>
<evidence type="ECO:0000256" key="2">
    <source>
        <dbReference type="ARBA" id="ARBA00004496"/>
    </source>
</evidence>
<keyword evidence="3" id="KW-0963">Cytoplasm</keyword>
<evidence type="ECO:0000259" key="8">
    <source>
        <dbReference type="PROSITE" id="PS50913"/>
    </source>
</evidence>
<dbReference type="PROSITE" id="PS50913">
    <property type="entry name" value="GRIP"/>
    <property type="match status" value="1"/>
</dbReference>
<dbReference type="AlphaFoldDB" id="A0A7S3HE93"/>
<reference evidence="9" key="1">
    <citation type="submission" date="2021-01" db="EMBL/GenBank/DDBJ databases">
        <authorList>
            <person name="Corre E."/>
            <person name="Pelletier E."/>
            <person name="Niang G."/>
            <person name="Scheremetjew M."/>
            <person name="Finn R."/>
            <person name="Kale V."/>
            <person name="Holt S."/>
            <person name="Cochrane G."/>
            <person name="Meng A."/>
            <person name="Brown T."/>
            <person name="Cohen L."/>
        </authorList>
    </citation>
    <scope>NUCLEOTIDE SEQUENCE</scope>
    <source>
        <strain evidence="9">CCAP 955/1</strain>
    </source>
</reference>
<evidence type="ECO:0000256" key="5">
    <source>
        <dbReference type="ARBA" id="ARBA00023136"/>
    </source>
</evidence>
<feature type="compositionally biased region" description="Polar residues" evidence="7">
    <location>
        <begin position="895"/>
        <end position="908"/>
    </location>
</feature>
<dbReference type="InterPro" id="IPR000237">
    <property type="entry name" value="GRIP_dom"/>
</dbReference>
<feature type="compositionally biased region" description="Low complexity" evidence="7">
    <location>
        <begin position="792"/>
        <end position="810"/>
    </location>
</feature>
<name>A0A7S3HE93_9STRA</name>
<keyword evidence="5" id="KW-0472">Membrane</keyword>
<feature type="coiled-coil region" evidence="6">
    <location>
        <begin position="357"/>
        <end position="429"/>
    </location>
</feature>
<feature type="coiled-coil region" evidence="6">
    <location>
        <begin position="171"/>
        <end position="258"/>
    </location>
</feature>
<feature type="coiled-coil region" evidence="6">
    <location>
        <begin position="476"/>
        <end position="510"/>
    </location>
</feature>
<protein>
    <recommendedName>
        <fullName evidence="8">GRIP domain-containing protein</fullName>
    </recommendedName>
</protein>
<dbReference type="PANTHER" id="PTHR23157">
    <property type="entry name" value="GRIP AND COILED-COIL DOMAIN-CONTAINING PROTEIN 1"/>
    <property type="match status" value="1"/>
</dbReference>
<dbReference type="PANTHER" id="PTHR23157:SF25">
    <property type="entry name" value="GRIP AND COILED-COIL DOMAIN-CONTAINING PROTEIN 1"/>
    <property type="match status" value="1"/>
</dbReference>
<evidence type="ECO:0000313" key="9">
    <source>
        <dbReference type="EMBL" id="CAE0292529.1"/>
    </source>
</evidence>
<evidence type="ECO:0000256" key="1">
    <source>
        <dbReference type="ARBA" id="ARBA00004184"/>
    </source>
</evidence>